<keyword evidence="3" id="KW-1185">Reference proteome</keyword>
<evidence type="ECO:0000313" key="3">
    <source>
        <dbReference type="Proteomes" id="UP000664109"/>
    </source>
</evidence>
<proteinExistence type="predicted"/>
<comment type="caution">
    <text evidence="2">The sequence shown here is derived from an EMBL/GenBank/DDBJ whole genome shotgun (WGS) entry which is preliminary data.</text>
</comment>
<reference evidence="2 3" key="1">
    <citation type="journal article" date="2016" name="Arch. Microbiol.">
        <title>Streptomyces zhihengii sp. nov., isolated from rhizospheric soil of Psammosilene tunicoides.</title>
        <authorList>
            <person name="Huang M.J."/>
            <person name="Fei J.J."/>
            <person name="Salam N."/>
            <person name="Kim C.J."/>
            <person name="Hozzein W.N."/>
            <person name="Xiao M."/>
            <person name="Huang H.Q."/>
            <person name="Li W.J."/>
        </authorList>
    </citation>
    <scope>NUCLEOTIDE SEQUENCE [LARGE SCALE GENOMIC DNA]</scope>
    <source>
        <strain evidence="2 3">YIM T102</strain>
    </source>
</reference>
<feature type="region of interest" description="Disordered" evidence="1">
    <location>
        <begin position="200"/>
        <end position="224"/>
    </location>
</feature>
<sequence>MADEKDPDWASILRFDQERCLENCKHDAGAAERRGDVSLRDRLLLQAAQLEMLPRLWEFGVQLTEDEYQDAQRVRSWLIHEQGGGAHGDVLQRQRSGSASDVRYYWSTDGYILYVTTARQDGRYVANHRFLTPEWAELLRETIPELGRLVTHYEANQAAGRGHEGIDDTFRMPLDGVTPPAPLRLWCERVKRELQRRAERTALRSQGMRADSPAGPDAGYATEG</sequence>
<keyword evidence="2" id="KW-0614">Plasmid</keyword>
<dbReference type="EMBL" id="JAFEJA010000003">
    <property type="protein sequence ID" value="MBM9624476.1"/>
    <property type="molecule type" value="Genomic_DNA"/>
</dbReference>
<dbReference type="Proteomes" id="UP000664109">
    <property type="component" value="Unassembled WGS sequence"/>
</dbReference>
<name>A0ABS2V3R6_9ACTN</name>
<gene>
    <name evidence="2" type="ORF">JE024_38655</name>
</gene>
<geneLocation type="plasmid" evidence="2">
    <name>unnamed1</name>
</geneLocation>
<dbReference type="RefSeq" id="WP_205378666.1">
    <property type="nucleotide sequence ID" value="NZ_JAFEJA010000003.1"/>
</dbReference>
<evidence type="ECO:0000313" key="2">
    <source>
        <dbReference type="EMBL" id="MBM9624476.1"/>
    </source>
</evidence>
<protein>
    <submittedName>
        <fullName evidence="2">Uncharacterized protein</fullName>
    </submittedName>
</protein>
<organism evidence="2 3">
    <name type="scientific">Streptomyces zhihengii</name>
    <dbReference type="NCBI Taxonomy" id="1818004"/>
    <lineage>
        <taxon>Bacteria</taxon>
        <taxon>Bacillati</taxon>
        <taxon>Actinomycetota</taxon>
        <taxon>Actinomycetes</taxon>
        <taxon>Kitasatosporales</taxon>
        <taxon>Streptomycetaceae</taxon>
        <taxon>Streptomyces</taxon>
    </lineage>
</organism>
<evidence type="ECO:0000256" key="1">
    <source>
        <dbReference type="SAM" id="MobiDB-lite"/>
    </source>
</evidence>
<accession>A0ABS2V3R6</accession>